<dbReference type="EMBL" id="BSNE01000003">
    <property type="protein sequence ID" value="GLQ02075.1"/>
    <property type="molecule type" value="Genomic_DNA"/>
</dbReference>
<dbReference type="GeneID" id="99694599"/>
<name>A0AA37W3J6_9GAMM</name>
<dbReference type="Proteomes" id="UP001161408">
    <property type="component" value="Unassembled WGS sequence"/>
</dbReference>
<sequence>MDSFISDKDVETSIRQMEVAAINFGSRFINDSKVRALYMEQTKKMSLELVNAYKTGVITPKQAAVAANEMRNEIMAVSRSKTSDIGKAKVVKLKASGLNLEVLLDKYAKSQFGKGFGELNESEASSIYKKIVQSAGKANPNVSAKANNLGKAGRSLWVLSICIAVYNISSSDNKLKAAGREATNIGGGFAGGAAGGATAGIWFGPIGVAVGVVVGGVLGSIISDQVYIELAGPDGEFARSFIPRFTNVFSTNENKMASALITECTYELDKVMAVFIQLNDKYFTDVDDIAIAYIELIRTGRYPLIKQALSLNKALKNYLIQILGSGWTSSSEKECIRYLRHV</sequence>
<reference evidence="1" key="2">
    <citation type="submission" date="2023-01" db="EMBL/GenBank/DDBJ databases">
        <title>Draft genome sequence of Pseudoalteromonas tetraodonis strain NBRC 103034.</title>
        <authorList>
            <person name="Sun Q."/>
            <person name="Mori K."/>
        </authorList>
    </citation>
    <scope>NUCLEOTIDE SEQUENCE</scope>
    <source>
        <strain evidence="1">NBRC 103034</strain>
    </source>
</reference>
<proteinExistence type="predicted"/>
<evidence type="ECO:0000313" key="1">
    <source>
        <dbReference type="EMBL" id="GLQ02075.1"/>
    </source>
</evidence>
<accession>A0AA37W3J6</accession>
<protein>
    <submittedName>
        <fullName evidence="1">Uncharacterized protein</fullName>
    </submittedName>
</protein>
<evidence type="ECO:0000313" key="2">
    <source>
        <dbReference type="Proteomes" id="UP001161408"/>
    </source>
</evidence>
<dbReference type="AlphaFoldDB" id="A0AA37W3J6"/>
<keyword evidence="2" id="KW-1185">Reference proteome</keyword>
<comment type="caution">
    <text evidence="1">The sequence shown here is derived from an EMBL/GenBank/DDBJ whole genome shotgun (WGS) entry which is preliminary data.</text>
</comment>
<organism evidence="1 2">
    <name type="scientific">Pseudoalteromonas tetraodonis GFC</name>
    <dbReference type="NCBI Taxonomy" id="1315271"/>
    <lineage>
        <taxon>Bacteria</taxon>
        <taxon>Pseudomonadati</taxon>
        <taxon>Pseudomonadota</taxon>
        <taxon>Gammaproteobacteria</taxon>
        <taxon>Alteromonadales</taxon>
        <taxon>Pseudoalteromonadaceae</taxon>
        <taxon>Pseudoalteromonas</taxon>
    </lineage>
</organism>
<dbReference type="RefSeq" id="WP_013464099.1">
    <property type="nucleotide sequence ID" value="NZ_BJXY01000025.1"/>
</dbReference>
<gene>
    <name evidence="1" type="ORF">GCM10007914_09560</name>
</gene>
<reference evidence="1" key="1">
    <citation type="journal article" date="2014" name="Int. J. Syst. Evol. Microbiol.">
        <title>Complete genome sequence of Corynebacterium casei LMG S-19264T (=DSM 44701T), isolated from a smear-ripened cheese.</title>
        <authorList>
            <consortium name="US DOE Joint Genome Institute (JGI-PGF)"/>
            <person name="Walter F."/>
            <person name="Albersmeier A."/>
            <person name="Kalinowski J."/>
            <person name="Ruckert C."/>
        </authorList>
    </citation>
    <scope>NUCLEOTIDE SEQUENCE</scope>
    <source>
        <strain evidence="1">NBRC 103034</strain>
    </source>
</reference>